<evidence type="ECO:0000256" key="1">
    <source>
        <dbReference type="SAM" id="MobiDB-lite"/>
    </source>
</evidence>
<evidence type="ECO:0000313" key="2">
    <source>
        <dbReference type="EMBL" id="KAF8766415.1"/>
    </source>
</evidence>
<gene>
    <name evidence="2" type="ORF">HNY73_019480</name>
</gene>
<keyword evidence="3" id="KW-1185">Reference proteome</keyword>
<feature type="region of interest" description="Disordered" evidence="1">
    <location>
        <begin position="91"/>
        <end position="112"/>
    </location>
</feature>
<dbReference type="Proteomes" id="UP000807504">
    <property type="component" value="Unassembled WGS sequence"/>
</dbReference>
<reference evidence="2" key="1">
    <citation type="journal article" date="2020" name="bioRxiv">
        <title>Chromosome-level reference genome of the European wasp spider Argiope bruennichi: a resource for studies on range expansion and evolutionary adaptation.</title>
        <authorList>
            <person name="Sheffer M.M."/>
            <person name="Hoppe A."/>
            <person name="Krehenwinkel H."/>
            <person name="Uhl G."/>
            <person name="Kuss A.W."/>
            <person name="Jensen L."/>
            <person name="Jensen C."/>
            <person name="Gillespie R.G."/>
            <person name="Hoff K.J."/>
            <person name="Prost S."/>
        </authorList>
    </citation>
    <scope>NUCLEOTIDE SEQUENCE</scope>
</reference>
<dbReference type="EMBL" id="JABXBU010002230">
    <property type="protein sequence ID" value="KAF8766415.1"/>
    <property type="molecule type" value="Genomic_DNA"/>
</dbReference>
<comment type="caution">
    <text evidence="2">The sequence shown here is derived from an EMBL/GenBank/DDBJ whole genome shotgun (WGS) entry which is preliminary data.</text>
</comment>
<sequence length="147" mass="17006">MKGLSENSISEEVLKSLWLQHLPQQLQAILSTHTASLDKIAEMADRIINIYSSTEICSVNRTYEPNNTKEEKIKSLETGIAELPQKFDNFIGRGRSQKKSGNFRNHGRSRSNSSHYRLCWYHHKFGKNARKCNKPCKFHTSEILREN</sequence>
<dbReference type="PANTHER" id="PTHR33327">
    <property type="entry name" value="ENDONUCLEASE"/>
    <property type="match status" value="1"/>
</dbReference>
<feature type="compositionally biased region" description="Low complexity" evidence="1">
    <location>
        <begin position="100"/>
        <end position="112"/>
    </location>
</feature>
<name>A0A8T0E816_ARGBR</name>
<dbReference type="AlphaFoldDB" id="A0A8T0E816"/>
<organism evidence="2 3">
    <name type="scientific">Argiope bruennichi</name>
    <name type="common">Wasp spider</name>
    <name type="synonym">Aranea bruennichi</name>
    <dbReference type="NCBI Taxonomy" id="94029"/>
    <lineage>
        <taxon>Eukaryota</taxon>
        <taxon>Metazoa</taxon>
        <taxon>Ecdysozoa</taxon>
        <taxon>Arthropoda</taxon>
        <taxon>Chelicerata</taxon>
        <taxon>Arachnida</taxon>
        <taxon>Araneae</taxon>
        <taxon>Araneomorphae</taxon>
        <taxon>Entelegynae</taxon>
        <taxon>Araneoidea</taxon>
        <taxon>Araneidae</taxon>
        <taxon>Argiope</taxon>
    </lineage>
</organism>
<evidence type="ECO:0008006" key="4">
    <source>
        <dbReference type="Google" id="ProtNLM"/>
    </source>
</evidence>
<dbReference type="PANTHER" id="PTHR33327:SF3">
    <property type="entry name" value="RNA-DIRECTED DNA POLYMERASE"/>
    <property type="match status" value="1"/>
</dbReference>
<reference evidence="2" key="2">
    <citation type="submission" date="2020-06" db="EMBL/GenBank/DDBJ databases">
        <authorList>
            <person name="Sheffer M."/>
        </authorList>
    </citation>
    <scope>NUCLEOTIDE SEQUENCE</scope>
</reference>
<proteinExistence type="predicted"/>
<evidence type="ECO:0000313" key="3">
    <source>
        <dbReference type="Proteomes" id="UP000807504"/>
    </source>
</evidence>
<accession>A0A8T0E816</accession>
<protein>
    <recommendedName>
        <fullName evidence="4">Gag protein</fullName>
    </recommendedName>
</protein>